<organism evidence="1 2">
    <name type="scientific">Candidatus Scatocola faecipullorum</name>
    <dbReference type="NCBI Taxonomy" id="2840917"/>
    <lineage>
        <taxon>Bacteria</taxon>
        <taxon>Pseudomonadati</taxon>
        <taxon>Pseudomonadota</taxon>
        <taxon>Alphaproteobacteria</taxon>
        <taxon>Rhodospirillales</taxon>
        <taxon>Rhodospirillaceae</taxon>
        <taxon>Rhodospirillaceae incertae sedis</taxon>
        <taxon>Candidatus Scatocola</taxon>
    </lineage>
</organism>
<dbReference type="AlphaFoldDB" id="A0A9D1M3V8"/>
<reference evidence="1" key="2">
    <citation type="journal article" date="2021" name="PeerJ">
        <title>Extensive microbial diversity within the chicken gut microbiome revealed by metagenomics and culture.</title>
        <authorList>
            <person name="Gilroy R."/>
            <person name="Ravi A."/>
            <person name="Getino M."/>
            <person name="Pursley I."/>
            <person name="Horton D.L."/>
            <person name="Alikhan N.F."/>
            <person name="Baker D."/>
            <person name="Gharbi K."/>
            <person name="Hall N."/>
            <person name="Watson M."/>
            <person name="Adriaenssens E.M."/>
            <person name="Foster-Nyarko E."/>
            <person name="Jarju S."/>
            <person name="Secka A."/>
            <person name="Antonio M."/>
            <person name="Oren A."/>
            <person name="Chaudhuri R.R."/>
            <person name="La Ragione R."/>
            <person name="Hildebrand F."/>
            <person name="Pallen M.J."/>
        </authorList>
    </citation>
    <scope>NUCLEOTIDE SEQUENCE</scope>
    <source>
        <strain evidence="1">ChiW3-316</strain>
    </source>
</reference>
<gene>
    <name evidence="1" type="ORF">IAD20_03660</name>
</gene>
<accession>A0A9D1M3V8</accession>
<comment type="caution">
    <text evidence="1">The sequence shown here is derived from an EMBL/GenBank/DDBJ whole genome shotgun (WGS) entry which is preliminary data.</text>
</comment>
<dbReference type="Proteomes" id="UP000824107">
    <property type="component" value="Unassembled WGS sequence"/>
</dbReference>
<protein>
    <submittedName>
        <fullName evidence="1">Uncharacterized protein</fullName>
    </submittedName>
</protein>
<reference evidence="1" key="1">
    <citation type="submission" date="2020-10" db="EMBL/GenBank/DDBJ databases">
        <authorList>
            <person name="Gilroy R."/>
        </authorList>
    </citation>
    <scope>NUCLEOTIDE SEQUENCE</scope>
    <source>
        <strain evidence="1">ChiW3-316</strain>
    </source>
</reference>
<proteinExistence type="predicted"/>
<evidence type="ECO:0000313" key="2">
    <source>
        <dbReference type="Proteomes" id="UP000824107"/>
    </source>
</evidence>
<name>A0A9D1M3V8_9PROT</name>
<dbReference type="EMBL" id="DVNC01000027">
    <property type="protein sequence ID" value="HIU53159.1"/>
    <property type="molecule type" value="Genomic_DNA"/>
</dbReference>
<evidence type="ECO:0000313" key="1">
    <source>
        <dbReference type="EMBL" id="HIU53159.1"/>
    </source>
</evidence>
<sequence length="194" mass="22036">MKKIENVKEFVERIDSSKKVNPKDLSSDQDLTIAIMNLISIEEHLVFSGAKTGKNSFYDLIEEVREKRKNLMQKIIPSYEGEVWCISKHLLASSMRLMEVGTKQQSLGHKETAYDLFNQAYDLYCLFWGLNMNMLNVTDVKWVKDNVEDVKQLTAKVSEAVKNAPLPEADEAKPAGALAKMKAFVRKAVDCCIE</sequence>